<organism evidence="1 3">
    <name type="scientific">Dovyalis caffra</name>
    <dbReference type="NCBI Taxonomy" id="77055"/>
    <lineage>
        <taxon>Eukaryota</taxon>
        <taxon>Viridiplantae</taxon>
        <taxon>Streptophyta</taxon>
        <taxon>Embryophyta</taxon>
        <taxon>Tracheophyta</taxon>
        <taxon>Spermatophyta</taxon>
        <taxon>Magnoliopsida</taxon>
        <taxon>eudicotyledons</taxon>
        <taxon>Gunneridae</taxon>
        <taxon>Pentapetalae</taxon>
        <taxon>rosids</taxon>
        <taxon>fabids</taxon>
        <taxon>Malpighiales</taxon>
        <taxon>Salicaceae</taxon>
        <taxon>Flacourtieae</taxon>
        <taxon>Dovyalis</taxon>
    </lineage>
</organism>
<comment type="caution">
    <text evidence="1">The sequence shown here is derived from an EMBL/GenBank/DDBJ whole genome shotgun (WGS) entry which is preliminary data.</text>
</comment>
<evidence type="ECO:0000313" key="2">
    <source>
        <dbReference type="EMBL" id="CAK7354652.1"/>
    </source>
</evidence>
<dbReference type="Proteomes" id="UP001314170">
    <property type="component" value="Unassembled WGS sequence"/>
</dbReference>
<dbReference type="EMBL" id="CAWUPB010001195">
    <property type="protein sequence ID" value="CAK7354652.1"/>
    <property type="molecule type" value="Genomic_DNA"/>
</dbReference>
<protein>
    <submittedName>
        <fullName evidence="1">Uncharacterized protein</fullName>
    </submittedName>
</protein>
<evidence type="ECO:0000313" key="3">
    <source>
        <dbReference type="Proteomes" id="UP001314170"/>
    </source>
</evidence>
<proteinExistence type="predicted"/>
<sequence>MEDNWEAICEDILSLHRKLLNHPKLEMDFERAAKLRRTQDRRDPKENKLNHEQRAVIFNTVTESTEKNEGGLFFVNVANMP</sequence>
<evidence type="ECO:0000313" key="1">
    <source>
        <dbReference type="EMBL" id="CAK7354646.1"/>
    </source>
</evidence>
<accession>A0AAV1SN24</accession>
<dbReference type="AlphaFoldDB" id="A0AAV1SN24"/>
<keyword evidence="3" id="KW-1185">Reference proteome</keyword>
<name>A0AAV1SN24_9ROSI</name>
<reference evidence="1 3" key="1">
    <citation type="submission" date="2024-01" db="EMBL/GenBank/DDBJ databases">
        <authorList>
            <person name="Waweru B."/>
        </authorList>
    </citation>
    <scope>NUCLEOTIDE SEQUENCE [LARGE SCALE GENOMIC DNA]</scope>
</reference>
<gene>
    <name evidence="1" type="ORF">DCAF_LOCUS25268</name>
    <name evidence="2" type="ORF">DCAF_LOCUS25271</name>
</gene>
<dbReference type="EMBL" id="CAWUPB010001195">
    <property type="protein sequence ID" value="CAK7354646.1"/>
    <property type="molecule type" value="Genomic_DNA"/>
</dbReference>